<evidence type="ECO:0000256" key="1">
    <source>
        <dbReference type="SAM" id="MobiDB-lite"/>
    </source>
</evidence>
<evidence type="ECO:0000313" key="3">
    <source>
        <dbReference type="EMBL" id="KAG5407736.1"/>
    </source>
</evidence>
<feature type="transmembrane region" description="Helical" evidence="2">
    <location>
        <begin position="57"/>
        <end position="76"/>
    </location>
</feature>
<dbReference type="EMBL" id="JADBGQ010000003">
    <property type="protein sequence ID" value="KAG5407736.1"/>
    <property type="molecule type" value="Genomic_DNA"/>
</dbReference>
<keyword evidence="2" id="KW-0812">Transmembrane</keyword>
<organism evidence="3 4">
    <name type="scientific">Brassica rapa subsp. trilocularis</name>
    <dbReference type="NCBI Taxonomy" id="1813537"/>
    <lineage>
        <taxon>Eukaryota</taxon>
        <taxon>Viridiplantae</taxon>
        <taxon>Streptophyta</taxon>
        <taxon>Embryophyta</taxon>
        <taxon>Tracheophyta</taxon>
        <taxon>Spermatophyta</taxon>
        <taxon>Magnoliopsida</taxon>
        <taxon>eudicotyledons</taxon>
        <taxon>Gunneridae</taxon>
        <taxon>Pentapetalae</taxon>
        <taxon>rosids</taxon>
        <taxon>malvids</taxon>
        <taxon>Brassicales</taxon>
        <taxon>Brassicaceae</taxon>
        <taxon>Brassiceae</taxon>
        <taxon>Brassica</taxon>
    </lineage>
</organism>
<keyword evidence="4" id="KW-1185">Reference proteome</keyword>
<keyword evidence="2" id="KW-1133">Transmembrane helix</keyword>
<reference evidence="3 4" key="1">
    <citation type="submission" date="2021-03" db="EMBL/GenBank/DDBJ databases">
        <authorList>
            <person name="King G.J."/>
            <person name="Bancroft I."/>
            <person name="Baten A."/>
            <person name="Bloomfield J."/>
            <person name="Borpatragohain P."/>
            <person name="He Z."/>
            <person name="Irish N."/>
            <person name="Irwin J."/>
            <person name="Liu K."/>
            <person name="Mauleon R.P."/>
            <person name="Moore J."/>
            <person name="Morris R."/>
            <person name="Ostergaard L."/>
            <person name="Wang B."/>
            <person name="Wells R."/>
        </authorList>
    </citation>
    <scope>NUCLEOTIDE SEQUENCE [LARGE SCALE GENOMIC DNA]</scope>
    <source>
        <strain evidence="3">R-o-18</strain>
        <tissue evidence="3">Leaf</tissue>
    </source>
</reference>
<comment type="caution">
    <text evidence="3">The sequence shown here is derived from an EMBL/GenBank/DDBJ whole genome shotgun (WGS) entry which is preliminary data.</text>
</comment>
<protein>
    <submittedName>
        <fullName evidence="3">Uncharacterized protein</fullName>
    </submittedName>
</protein>
<evidence type="ECO:0000256" key="2">
    <source>
        <dbReference type="SAM" id="Phobius"/>
    </source>
</evidence>
<evidence type="ECO:0000313" key="4">
    <source>
        <dbReference type="Proteomes" id="UP000823674"/>
    </source>
</evidence>
<feature type="region of interest" description="Disordered" evidence="1">
    <location>
        <begin position="1"/>
        <end position="41"/>
    </location>
</feature>
<accession>A0ABQ7NC61</accession>
<keyword evidence="2" id="KW-0472">Membrane</keyword>
<sequence length="91" mass="10160">MKTTVRFLPSPRDATLPGRIDEQEGTTDSTNKGKESRDDHATLGTNYRASKLVDRDLNFWILMLWLLNMLFSLRGITTPALRSSGDIGYGG</sequence>
<gene>
    <name evidence="3" type="primary">A03p069870.1_BraROA</name>
    <name evidence="3" type="ORF">IGI04_013855</name>
</gene>
<dbReference type="Proteomes" id="UP000823674">
    <property type="component" value="Chromosome A03"/>
</dbReference>
<feature type="compositionally biased region" description="Basic and acidic residues" evidence="1">
    <location>
        <begin position="31"/>
        <end position="41"/>
    </location>
</feature>
<name>A0ABQ7NC61_BRACM</name>
<proteinExistence type="predicted"/>